<dbReference type="PANTHER" id="PTHR43764:SF1">
    <property type="entry name" value="MOLYBDOPTERIN MOLYBDOTRANSFERASE"/>
    <property type="match status" value="1"/>
</dbReference>
<dbReference type="NCBIfam" id="TIGR00177">
    <property type="entry name" value="molyb_syn"/>
    <property type="match status" value="1"/>
</dbReference>
<comment type="caution">
    <text evidence="4">The sequence shown here is derived from an EMBL/GenBank/DDBJ whole genome shotgun (WGS) entry which is preliminary data.</text>
</comment>
<feature type="domain" description="MoaB/Mog" evidence="3">
    <location>
        <begin position="13"/>
        <end position="160"/>
    </location>
</feature>
<dbReference type="SUPFAM" id="SSF53218">
    <property type="entry name" value="Molybdenum cofactor biosynthesis proteins"/>
    <property type="match status" value="1"/>
</dbReference>
<sequence length="185" mass="20235">MQSNSTGTTLPIGILTVSDRVVRGEYEDLSGPLIEQTLSNYFFDDLEYIRRTVADEKPQIEEKLRHLCDDCHCCVVFTTGGTGPAPRDVTPEATIAVCDKLLPGYGEAMRSVSRERGVVTAILSRQQAGIRNRSIIINLPGSTRAVEECLQVVLPSLAHCVSLLQGESILHPFSTNGTQPFIHPV</sequence>
<dbReference type="Gene3D" id="3.40.980.10">
    <property type="entry name" value="MoaB/Mog-like domain"/>
    <property type="match status" value="1"/>
</dbReference>
<dbReference type="AlphaFoldDB" id="A0AAV9ILU9"/>
<dbReference type="CDD" id="cd00886">
    <property type="entry name" value="MogA_MoaB"/>
    <property type="match status" value="1"/>
</dbReference>
<evidence type="ECO:0000259" key="3">
    <source>
        <dbReference type="SMART" id="SM00852"/>
    </source>
</evidence>
<evidence type="ECO:0000256" key="2">
    <source>
        <dbReference type="ARBA" id="ARBA00023150"/>
    </source>
</evidence>
<evidence type="ECO:0000256" key="1">
    <source>
        <dbReference type="ARBA" id="ARBA00005046"/>
    </source>
</evidence>
<dbReference type="Proteomes" id="UP001300502">
    <property type="component" value="Unassembled WGS sequence"/>
</dbReference>
<dbReference type="GO" id="GO:0006777">
    <property type="term" value="P:Mo-molybdopterin cofactor biosynthetic process"/>
    <property type="evidence" value="ECO:0007669"/>
    <property type="project" value="UniProtKB-KW"/>
</dbReference>
<dbReference type="InterPro" id="IPR051920">
    <property type="entry name" value="MPT_Adenylyltrnsfr/MoaC-Rel"/>
</dbReference>
<name>A0AAV9ILU9_9RHOD</name>
<dbReference type="InterPro" id="IPR001453">
    <property type="entry name" value="MoaB/Mog_dom"/>
</dbReference>
<keyword evidence="2" id="KW-0501">Molybdenum cofactor biosynthesis</keyword>
<dbReference type="InterPro" id="IPR036425">
    <property type="entry name" value="MoaB/Mog-like_dom_sf"/>
</dbReference>
<dbReference type="SMART" id="SM00852">
    <property type="entry name" value="MoCF_biosynth"/>
    <property type="match status" value="1"/>
</dbReference>
<evidence type="ECO:0000313" key="5">
    <source>
        <dbReference type="Proteomes" id="UP001300502"/>
    </source>
</evidence>
<dbReference type="Pfam" id="PF00994">
    <property type="entry name" value="MoCF_biosynth"/>
    <property type="match status" value="1"/>
</dbReference>
<dbReference type="NCBIfam" id="NF006932">
    <property type="entry name" value="PRK09417.1"/>
    <property type="match status" value="1"/>
</dbReference>
<dbReference type="PANTHER" id="PTHR43764">
    <property type="entry name" value="MOLYBDENUM COFACTOR BIOSYNTHESIS"/>
    <property type="match status" value="1"/>
</dbReference>
<comment type="pathway">
    <text evidence="1">Cofactor biosynthesis; molybdopterin biosynthesis.</text>
</comment>
<evidence type="ECO:0000313" key="4">
    <source>
        <dbReference type="EMBL" id="KAK4528371.1"/>
    </source>
</evidence>
<gene>
    <name evidence="4" type="ORF">GAYE_SCF55G6312</name>
</gene>
<proteinExistence type="predicted"/>
<accession>A0AAV9ILU9</accession>
<dbReference type="EMBL" id="JANCYU010000063">
    <property type="protein sequence ID" value="KAK4528371.1"/>
    <property type="molecule type" value="Genomic_DNA"/>
</dbReference>
<organism evidence="4 5">
    <name type="scientific">Galdieria yellowstonensis</name>
    <dbReference type="NCBI Taxonomy" id="3028027"/>
    <lineage>
        <taxon>Eukaryota</taxon>
        <taxon>Rhodophyta</taxon>
        <taxon>Bangiophyceae</taxon>
        <taxon>Galdieriales</taxon>
        <taxon>Galdieriaceae</taxon>
        <taxon>Galdieria</taxon>
    </lineage>
</organism>
<protein>
    <recommendedName>
        <fullName evidence="3">MoaB/Mog domain-containing protein</fullName>
    </recommendedName>
</protein>
<reference evidence="4 5" key="1">
    <citation type="submission" date="2022-07" db="EMBL/GenBank/DDBJ databases">
        <title>Genome-wide signatures of adaptation to extreme environments.</title>
        <authorList>
            <person name="Cho C.H."/>
            <person name="Yoon H.S."/>
        </authorList>
    </citation>
    <scope>NUCLEOTIDE SEQUENCE [LARGE SCALE GENOMIC DNA]</scope>
    <source>
        <strain evidence="4 5">108.79 E11</strain>
    </source>
</reference>
<keyword evidence="5" id="KW-1185">Reference proteome</keyword>